<organism evidence="1">
    <name type="scientific">marine sediment metagenome</name>
    <dbReference type="NCBI Taxonomy" id="412755"/>
    <lineage>
        <taxon>unclassified sequences</taxon>
        <taxon>metagenomes</taxon>
        <taxon>ecological metagenomes</taxon>
    </lineage>
</organism>
<reference evidence="1" key="1">
    <citation type="journal article" date="2014" name="Front. Microbiol.">
        <title>High frequency of phylogenetically diverse reductive dehalogenase-homologous genes in deep subseafloor sedimentary metagenomes.</title>
        <authorList>
            <person name="Kawai M."/>
            <person name="Futagami T."/>
            <person name="Toyoda A."/>
            <person name="Takaki Y."/>
            <person name="Nishi S."/>
            <person name="Hori S."/>
            <person name="Arai W."/>
            <person name="Tsubouchi T."/>
            <person name="Morono Y."/>
            <person name="Uchiyama I."/>
            <person name="Ito T."/>
            <person name="Fujiyama A."/>
            <person name="Inagaki F."/>
            <person name="Takami H."/>
        </authorList>
    </citation>
    <scope>NUCLEOTIDE SEQUENCE</scope>
    <source>
        <strain evidence="1">Expedition CK06-06</strain>
    </source>
</reference>
<sequence>EFALGLISQSGMIKLAKINFVNLTARNSES</sequence>
<gene>
    <name evidence="1" type="ORF">S06H3_52316</name>
</gene>
<protein>
    <submittedName>
        <fullName evidence="1">Uncharacterized protein</fullName>
    </submittedName>
</protein>
<name>X1PLG3_9ZZZZ</name>
<proteinExistence type="predicted"/>
<evidence type="ECO:0000313" key="1">
    <source>
        <dbReference type="EMBL" id="GAI43366.1"/>
    </source>
</evidence>
<dbReference type="EMBL" id="BARV01033264">
    <property type="protein sequence ID" value="GAI43366.1"/>
    <property type="molecule type" value="Genomic_DNA"/>
</dbReference>
<comment type="caution">
    <text evidence="1">The sequence shown here is derived from an EMBL/GenBank/DDBJ whole genome shotgun (WGS) entry which is preliminary data.</text>
</comment>
<accession>X1PLG3</accession>
<feature type="non-terminal residue" evidence="1">
    <location>
        <position position="1"/>
    </location>
</feature>
<dbReference type="AlphaFoldDB" id="X1PLG3"/>